<dbReference type="RefSeq" id="XP_014153194.1">
    <property type="nucleotide sequence ID" value="XM_014297719.1"/>
</dbReference>
<dbReference type="AlphaFoldDB" id="A0A0L0FR50"/>
<evidence type="ECO:0000256" key="1">
    <source>
        <dbReference type="SAM" id="MobiDB-lite"/>
    </source>
</evidence>
<keyword evidence="3" id="KW-1185">Reference proteome</keyword>
<organism evidence="2 3">
    <name type="scientific">Sphaeroforma arctica JP610</name>
    <dbReference type="NCBI Taxonomy" id="667725"/>
    <lineage>
        <taxon>Eukaryota</taxon>
        <taxon>Ichthyosporea</taxon>
        <taxon>Ichthyophonida</taxon>
        <taxon>Sphaeroforma</taxon>
    </lineage>
</organism>
<dbReference type="EMBL" id="KQ242332">
    <property type="protein sequence ID" value="KNC79292.1"/>
    <property type="molecule type" value="Genomic_DNA"/>
</dbReference>
<feature type="compositionally biased region" description="Low complexity" evidence="1">
    <location>
        <begin position="70"/>
        <end position="80"/>
    </location>
</feature>
<feature type="region of interest" description="Disordered" evidence="1">
    <location>
        <begin position="52"/>
        <end position="101"/>
    </location>
</feature>
<dbReference type="GeneID" id="25908816"/>
<feature type="region of interest" description="Disordered" evidence="1">
    <location>
        <begin position="702"/>
        <end position="731"/>
    </location>
</feature>
<feature type="region of interest" description="Disordered" evidence="1">
    <location>
        <begin position="18"/>
        <end position="37"/>
    </location>
</feature>
<protein>
    <submittedName>
        <fullName evidence="2">Uncharacterized protein</fullName>
    </submittedName>
</protein>
<dbReference type="Proteomes" id="UP000054560">
    <property type="component" value="Unassembled WGS sequence"/>
</dbReference>
<gene>
    <name evidence="2" type="ORF">SARC_08312</name>
</gene>
<sequence>MIRSAKKVEHKLKALLSPSPRASVRHQPANIMDGEDYTDSGIVQIDSITRQQNVTNRGKRDARAIAGKNSLPMPLSSSSSKEPNDKNISPTAHHHTHPDTVQSADLEVHSPVEYETPVGRFRVSSPTILSDASNPVTASLSTVADEVVSTVSAAVGNSDKDVSENRKHSFTEKGEIECVDSDKHFVASRHSSRGSRSTTPTYTHVSTATSHVLSNSYENTVAYKSTQAQAPASPVQFANGRFSVKETNPADSPLLGAIAHRARGEISSELSTGDHILAFPVEIDSITDLRGAEHSRSKISKTTGTVCSGIEVPEANEKKSGTTMKGEIQETNTVSRNTNVERVAKTGPGVNFPTGSGERTSTSQGRFSVNNSDLSGDGVSPLLHSRTNSTALKTNLSQSRFSVKDAELQDTSHQAIMGVVREVTQESDGSPSMPGGRSRYNISGVPDENHTQHLLRASCIEGAHATSSMEGERDSVNTPVGRFNVTSSSANSSTFSVRSVDSSIAYDEIRKVVKGTGDERTVPDGQVNDQLNTTVQNENEIGLSTNIVEKLVENTDSTSIGLSEDMTIDSTTDRACSPLGNSESDASVGRFLVSDISAEAELDVQTSSAPESTLSRNRPNRFSVRKSSMITELNGQTKGVEDRIMLDSQTVHDSQVSIRKPANDIHADQQIVDHHGHPATESNTKKAETRFQVTDTIEGRESFRTMSPPGSYYRNDGATQSTVASSRAREHSDAGVAARIERVDRFSIRRVNSGVAVGPCEGE</sequence>
<reference evidence="2 3" key="1">
    <citation type="submission" date="2011-02" db="EMBL/GenBank/DDBJ databases">
        <title>The Genome Sequence of Sphaeroforma arctica JP610.</title>
        <authorList>
            <consortium name="The Broad Institute Genome Sequencing Platform"/>
            <person name="Russ C."/>
            <person name="Cuomo C."/>
            <person name="Young S.K."/>
            <person name="Zeng Q."/>
            <person name="Gargeya S."/>
            <person name="Alvarado L."/>
            <person name="Berlin A."/>
            <person name="Chapman S.B."/>
            <person name="Chen Z."/>
            <person name="Freedman E."/>
            <person name="Gellesch M."/>
            <person name="Goldberg J."/>
            <person name="Griggs A."/>
            <person name="Gujja S."/>
            <person name="Heilman E."/>
            <person name="Heiman D."/>
            <person name="Howarth C."/>
            <person name="Mehta T."/>
            <person name="Neiman D."/>
            <person name="Pearson M."/>
            <person name="Roberts A."/>
            <person name="Saif S."/>
            <person name="Shea T."/>
            <person name="Shenoy N."/>
            <person name="Sisk P."/>
            <person name="Stolte C."/>
            <person name="Sykes S."/>
            <person name="White J."/>
            <person name="Yandava C."/>
            <person name="Burger G."/>
            <person name="Gray M.W."/>
            <person name="Holland P.W.H."/>
            <person name="King N."/>
            <person name="Lang F.B.F."/>
            <person name="Roger A.J."/>
            <person name="Ruiz-Trillo I."/>
            <person name="Haas B."/>
            <person name="Nusbaum C."/>
            <person name="Birren B."/>
        </authorList>
    </citation>
    <scope>NUCLEOTIDE SEQUENCE [LARGE SCALE GENOMIC DNA]</scope>
    <source>
        <strain evidence="2 3">JP610</strain>
    </source>
</reference>
<accession>A0A0L0FR50</accession>
<evidence type="ECO:0000313" key="2">
    <source>
        <dbReference type="EMBL" id="KNC79292.1"/>
    </source>
</evidence>
<proteinExistence type="predicted"/>
<evidence type="ECO:0000313" key="3">
    <source>
        <dbReference type="Proteomes" id="UP000054560"/>
    </source>
</evidence>
<feature type="compositionally biased region" description="Polar residues" evidence="1">
    <location>
        <begin position="353"/>
        <end position="374"/>
    </location>
</feature>
<feature type="region of interest" description="Disordered" evidence="1">
    <location>
        <begin position="344"/>
        <end position="382"/>
    </location>
</feature>
<name>A0A0L0FR50_9EUKA</name>